<feature type="domain" description="OTU" evidence="13">
    <location>
        <begin position="147"/>
        <end position="268"/>
    </location>
</feature>
<evidence type="ECO:0000256" key="5">
    <source>
        <dbReference type="ARBA" id="ARBA00022723"/>
    </source>
</evidence>
<dbReference type="OrthoDB" id="65596at2759"/>
<gene>
    <name evidence="14" type="ORF">NA56DRAFT_749461</name>
</gene>
<evidence type="ECO:0000256" key="8">
    <source>
        <dbReference type="ARBA" id="ARBA00022801"/>
    </source>
</evidence>
<dbReference type="InterPro" id="IPR003323">
    <property type="entry name" value="OTU_dom"/>
</dbReference>
<dbReference type="PROSITE" id="PS50802">
    <property type="entry name" value="OTU"/>
    <property type="match status" value="1"/>
</dbReference>
<dbReference type="PANTHER" id="PTHR13312">
    <property type="entry name" value="HIV-INDUCED PROTEIN-7-LIKE PROTEASE"/>
    <property type="match status" value="1"/>
</dbReference>
<evidence type="ECO:0000259" key="13">
    <source>
        <dbReference type="PROSITE" id="PS50802"/>
    </source>
</evidence>
<reference evidence="14 15" key="1">
    <citation type="submission" date="2016-05" db="EMBL/GenBank/DDBJ databases">
        <title>A degradative enzymes factory behind the ericoid mycorrhizal symbiosis.</title>
        <authorList>
            <consortium name="DOE Joint Genome Institute"/>
            <person name="Martino E."/>
            <person name="Morin E."/>
            <person name="Grelet G."/>
            <person name="Kuo A."/>
            <person name="Kohler A."/>
            <person name="Daghino S."/>
            <person name="Barry K."/>
            <person name="Choi C."/>
            <person name="Cichocki N."/>
            <person name="Clum A."/>
            <person name="Copeland A."/>
            <person name="Hainaut M."/>
            <person name="Haridas S."/>
            <person name="Labutti K."/>
            <person name="Lindquist E."/>
            <person name="Lipzen A."/>
            <person name="Khouja H.-R."/>
            <person name="Murat C."/>
            <person name="Ohm R."/>
            <person name="Olson A."/>
            <person name="Spatafora J."/>
            <person name="Veneault-Fourrey C."/>
            <person name="Henrissat B."/>
            <person name="Grigoriev I."/>
            <person name="Martin F."/>
            <person name="Perotto S."/>
        </authorList>
    </citation>
    <scope>NUCLEOTIDE SEQUENCE [LARGE SCALE GENOMIC DNA]</scope>
    <source>
        <strain evidence="14 15">UAMH 7357</strain>
    </source>
</reference>
<evidence type="ECO:0000256" key="2">
    <source>
        <dbReference type="ARBA" id="ARBA00004496"/>
    </source>
</evidence>
<dbReference type="Pfam" id="PF02338">
    <property type="entry name" value="OTU"/>
    <property type="match status" value="1"/>
</dbReference>
<dbReference type="EMBL" id="KZ613484">
    <property type="protein sequence ID" value="PMD20488.1"/>
    <property type="molecule type" value="Genomic_DNA"/>
</dbReference>
<evidence type="ECO:0000256" key="7">
    <source>
        <dbReference type="ARBA" id="ARBA00022786"/>
    </source>
</evidence>
<comment type="catalytic activity">
    <reaction evidence="1 11">
        <text>Thiol-dependent hydrolysis of ester, thioester, amide, peptide and isopeptide bonds formed by the C-terminal Gly of ubiquitin (a 76-residue protein attached to proteins as an intracellular targeting signal).</text>
        <dbReference type="EC" id="3.4.19.12"/>
    </reaction>
</comment>
<comment type="subcellular location">
    <subcellularLocation>
        <location evidence="2 11">Cytoplasm</location>
    </subcellularLocation>
</comment>
<evidence type="ECO:0000256" key="11">
    <source>
        <dbReference type="RuleBase" id="RU367104"/>
    </source>
</evidence>
<dbReference type="PANTHER" id="PTHR13312:SF0">
    <property type="entry name" value="UBIQUITIN THIOESTERASE OTU1"/>
    <property type="match status" value="1"/>
</dbReference>
<comment type="function">
    <text evidence="11">Hydrolase that can remove conjugated ubiquitin from proteins and may therefore play an important regulatory role at the level of protein turnover by preventing degradation.</text>
</comment>
<evidence type="ECO:0000256" key="10">
    <source>
        <dbReference type="ARBA" id="ARBA00022833"/>
    </source>
</evidence>
<dbReference type="EC" id="3.4.19.12" evidence="11"/>
<dbReference type="Pfam" id="PF21403">
    <property type="entry name" value="OTU1_UBXL"/>
    <property type="match status" value="1"/>
</dbReference>
<protein>
    <recommendedName>
        <fullName evidence="11">Ubiquitin thioesterase OTU</fullName>
        <ecNumber evidence="11">3.4.19.12</ecNumber>
    </recommendedName>
</protein>
<evidence type="ECO:0000256" key="4">
    <source>
        <dbReference type="ARBA" id="ARBA00022670"/>
    </source>
</evidence>
<dbReference type="InterPro" id="IPR038765">
    <property type="entry name" value="Papain-like_cys_pep_sf"/>
</dbReference>
<dbReference type="GO" id="GO:0008270">
    <property type="term" value="F:zinc ion binding"/>
    <property type="evidence" value="ECO:0007669"/>
    <property type="project" value="UniProtKB-KW"/>
</dbReference>
<dbReference type="STRING" id="1745343.A0A2J6Q2I7"/>
<evidence type="ECO:0000256" key="1">
    <source>
        <dbReference type="ARBA" id="ARBA00000707"/>
    </source>
</evidence>
<keyword evidence="8 11" id="KW-0378">Hydrolase</keyword>
<dbReference type="GO" id="GO:0005829">
    <property type="term" value="C:cytosol"/>
    <property type="evidence" value="ECO:0007669"/>
    <property type="project" value="TreeGrafter"/>
</dbReference>
<organism evidence="14 15">
    <name type="scientific">Hyaloscypha hepaticicola</name>
    <dbReference type="NCBI Taxonomy" id="2082293"/>
    <lineage>
        <taxon>Eukaryota</taxon>
        <taxon>Fungi</taxon>
        <taxon>Dikarya</taxon>
        <taxon>Ascomycota</taxon>
        <taxon>Pezizomycotina</taxon>
        <taxon>Leotiomycetes</taxon>
        <taxon>Helotiales</taxon>
        <taxon>Hyaloscyphaceae</taxon>
        <taxon>Hyaloscypha</taxon>
    </lineage>
</organism>
<proteinExistence type="predicted"/>
<evidence type="ECO:0000256" key="9">
    <source>
        <dbReference type="ARBA" id="ARBA00022807"/>
    </source>
</evidence>
<keyword evidence="7 11" id="KW-0833">Ubl conjugation pathway</keyword>
<dbReference type="GO" id="GO:0016579">
    <property type="term" value="P:protein deubiquitination"/>
    <property type="evidence" value="ECO:0007669"/>
    <property type="project" value="TreeGrafter"/>
</dbReference>
<dbReference type="Gene3D" id="3.90.70.80">
    <property type="match status" value="1"/>
</dbReference>
<dbReference type="Proteomes" id="UP000235672">
    <property type="component" value="Unassembled WGS sequence"/>
</dbReference>
<evidence type="ECO:0000313" key="14">
    <source>
        <dbReference type="EMBL" id="PMD20488.1"/>
    </source>
</evidence>
<dbReference type="GO" id="GO:0030968">
    <property type="term" value="P:endoplasmic reticulum unfolded protein response"/>
    <property type="evidence" value="ECO:0007669"/>
    <property type="project" value="TreeGrafter"/>
</dbReference>
<keyword evidence="15" id="KW-1185">Reference proteome</keyword>
<dbReference type="Gene3D" id="3.10.20.90">
    <property type="entry name" value="Phosphatidylinositol 3-kinase Catalytic Subunit, Chain A, domain 1"/>
    <property type="match status" value="1"/>
</dbReference>
<name>A0A2J6Q2I7_9HELO</name>
<keyword evidence="5" id="KW-0479">Metal-binding</keyword>
<dbReference type="GO" id="GO:0036503">
    <property type="term" value="P:ERAD pathway"/>
    <property type="evidence" value="ECO:0007669"/>
    <property type="project" value="TreeGrafter"/>
</dbReference>
<dbReference type="GO" id="GO:0004843">
    <property type="term" value="F:cysteine-type deubiquitinase activity"/>
    <property type="evidence" value="ECO:0007669"/>
    <property type="project" value="UniProtKB-UniRule"/>
</dbReference>
<dbReference type="InterPro" id="IPR048857">
    <property type="entry name" value="OTU1_Ubl"/>
</dbReference>
<dbReference type="InterPro" id="IPR057766">
    <property type="entry name" value="Znf-C2H2_OTU1-like_C"/>
</dbReference>
<dbReference type="AlphaFoldDB" id="A0A2J6Q2I7"/>
<dbReference type="SUPFAM" id="SSF54001">
    <property type="entry name" value="Cysteine proteinases"/>
    <property type="match status" value="1"/>
</dbReference>
<evidence type="ECO:0000256" key="6">
    <source>
        <dbReference type="ARBA" id="ARBA00022771"/>
    </source>
</evidence>
<evidence type="ECO:0000256" key="3">
    <source>
        <dbReference type="ARBA" id="ARBA00022490"/>
    </source>
</evidence>
<accession>A0A2J6Q2I7</accession>
<keyword evidence="3 11" id="KW-0963">Cytoplasm</keyword>
<keyword evidence="4" id="KW-0645">Protease</keyword>
<keyword evidence="9 11" id="KW-0788">Thiol protease</keyword>
<evidence type="ECO:0000256" key="12">
    <source>
        <dbReference type="SAM" id="MobiDB-lite"/>
    </source>
</evidence>
<dbReference type="FunFam" id="3.90.70.80:FF:000016">
    <property type="entry name" value="Putative ubiquitin thioesterase otu1"/>
    <property type="match status" value="1"/>
</dbReference>
<keyword evidence="6" id="KW-0863">Zinc-finger</keyword>
<sequence length="352" mass="38695">MRTRLRGPGGASTVTLPDDATIGDLIAQITEKTSLTSFDIKYGYPPKPLLLEENESSLPLSKLEVKLDGEQLTISAKADDTPPTPEPTKPSPKKASNHEAPTPDSFSFTDIPGTSAKNMPTGPVSLQRKTMDGDVPTEPFLERNATVVLRVMPDDNSCLFRAFSYAVLPTDDKVVVELRSIIAQAIRANPELYTKVVLEQEPENYCQWIQTPDAWGGAIELGILAQHFEIEICSIDVQSGRVDKFNEGALTRCILVYSGIHYDTISSSPSDYPHTVASNPPEFDTRIWDSDDDEILEKAKALCRKLNAKHYYTDTGGMAIKCKICRIVVYGEAQAGTHAQQTGHYDMAEVTT</sequence>
<evidence type="ECO:0000313" key="15">
    <source>
        <dbReference type="Proteomes" id="UP000235672"/>
    </source>
</evidence>
<keyword evidence="10" id="KW-0862">Zinc</keyword>
<dbReference type="Pfam" id="PF24560">
    <property type="entry name" value="zf-C2H2_OTU1_C"/>
    <property type="match status" value="1"/>
</dbReference>
<dbReference type="CDD" id="cd22745">
    <property type="entry name" value="OTU_OTU1"/>
    <property type="match status" value="1"/>
</dbReference>
<dbReference type="GO" id="GO:0005634">
    <property type="term" value="C:nucleus"/>
    <property type="evidence" value="ECO:0007669"/>
    <property type="project" value="TreeGrafter"/>
</dbReference>
<feature type="region of interest" description="Disordered" evidence="12">
    <location>
        <begin position="74"/>
        <end position="137"/>
    </location>
</feature>